<organism evidence="3 4">
    <name type="scientific">Comamonas resistens</name>
    <dbReference type="NCBI Taxonomy" id="3046670"/>
    <lineage>
        <taxon>Bacteria</taxon>
        <taxon>Pseudomonadati</taxon>
        <taxon>Pseudomonadota</taxon>
        <taxon>Betaproteobacteria</taxon>
        <taxon>Burkholderiales</taxon>
        <taxon>Comamonadaceae</taxon>
        <taxon>Comamonas</taxon>
    </lineage>
</organism>
<evidence type="ECO:0000256" key="1">
    <source>
        <dbReference type="ARBA" id="ARBA00022801"/>
    </source>
</evidence>
<feature type="domain" description="AB hydrolase-1" evidence="2">
    <location>
        <begin position="43"/>
        <end position="269"/>
    </location>
</feature>
<evidence type="ECO:0000313" key="3">
    <source>
        <dbReference type="EMBL" id="WHS65406.1"/>
    </source>
</evidence>
<sequence>MTQDTLSFKVQQLQAGFPERLVQLPDGSRVAWREAGDATDEFAVVLLHGISSGAASWLDLALALGDKARVLAWDAPGYGVSTPLAQPTPGDADYARALEQSLQALGVRRCLLVGHSLGALMAARLAGTASGLVEQLVLISPAGGYGAPAKAEQQAKVRQGRLAALAGKGVAGLAAVIDQRLVSAEAPESVRAWVRWNTARMQPQGYAQAVELLCGGDLGQAAGKLSMPVQVWVGEHDVVTPPAACKAWSELLGADYGTLAAAGHASPVEQPVAIAQKLASLLNQSTRTSTCRQP</sequence>
<name>A0ABY8SVS9_9BURK</name>
<evidence type="ECO:0000259" key="2">
    <source>
        <dbReference type="Pfam" id="PF00561"/>
    </source>
</evidence>
<dbReference type="PANTHER" id="PTHR43798:SF31">
    <property type="entry name" value="AB HYDROLASE SUPERFAMILY PROTEIN YCLE"/>
    <property type="match status" value="1"/>
</dbReference>
<dbReference type="PANTHER" id="PTHR43798">
    <property type="entry name" value="MONOACYLGLYCEROL LIPASE"/>
    <property type="match status" value="1"/>
</dbReference>
<dbReference type="InterPro" id="IPR000073">
    <property type="entry name" value="AB_hydrolase_1"/>
</dbReference>
<evidence type="ECO:0000313" key="4">
    <source>
        <dbReference type="Proteomes" id="UP001240697"/>
    </source>
</evidence>
<dbReference type="SUPFAM" id="SSF53474">
    <property type="entry name" value="alpha/beta-Hydrolases"/>
    <property type="match status" value="1"/>
</dbReference>
<dbReference type="InterPro" id="IPR050266">
    <property type="entry name" value="AB_hydrolase_sf"/>
</dbReference>
<dbReference type="GO" id="GO:0016787">
    <property type="term" value="F:hydrolase activity"/>
    <property type="evidence" value="ECO:0007669"/>
    <property type="project" value="UniProtKB-KW"/>
</dbReference>
<keyword evidence="1 3" id="KW-0378">Hydrolase</keyword>
<reference evidence="3 4" key="1">
    <citation type="submission" date="2023-05" db="EMBL/GenBank/DDBJ databases">
        <authorList>
            <person name="Yin Y."/>
            <person name="Lu Z."/>
        </authorList>
    </citation>
    <scope>NUCLEOTIDE SEQUENCE [LARGE SCALE GENOMIC DNA]</scope>
    <source>
        <strain evidence="3 4">ZM22</strain>
    </source>
</reference>
<dbReference type="Pfam" id="PF00561">
    <property type="entry name" value="Abhydrolase_1"/>
    <property type="match status" value="1"/>
</dbReference>
<keyword evidence="4" id="KW-1185">Reference proteome</keyword>
<dbReference type="Proteomes" id="UP001240697">
    <property type="component" value="Chromosome"/>
</dbReference>
<accession>A0ABY8SVS9</accession>
<dbReference type="RefSeq" id="WP_283486508.1">
    <property type="nucleotide sequence ID" value="NZ_CP125947.1"/>
</dbReference>
<dbReference type="EMBL" id="CP125947">
    <property type="protein sequence ID" value="WHS65406.1"/>
    <property type="molecule type" value="Genomic_DNA"/>
</dbReference>
<gene>
    <name evidence="3" type="ORF">QMY55_23600</name>
</gene>
<protein>
    <submittedName>
        <fullName evidence="3">Alpha/beta hydrolase</fullName>
    </submittedName>
</protein>
<dbReference type="Gene3D" id="3.40.50.1820">
    <property type="entry name" value="alpha/beta hydrolase"/>
    <property type="match status" value="1"/>
</dbReference>
<dbReference type="InterPro" id="IPR029058">
    <property type="entry name" value="AB_hydrolase_fold"/>
</dbReference>
<proteinExistence type="predicted"/>